<dbReference type="InterPro" id="IPR000914">
    <property type="entry name" value="SBP_5_dom"/>
</dbReference>
<dbReference type="InterPro" id="IPR039424">
    <property type="entry name" value="SBP_5"/>
</dbReference>
<evidence type="ECO:0000259" key="1">
    <source>
        <dbReference type="Pfam" id="PF00496"/>
    </source>
</evidence>
<dbReference type="GO" id="GO:1904680">
    <property type="term" value="F:peptide transmembrane transporter activity"/>
    <property type="evidence" value="ECO:0007669"/>
    <property type="project" value="TreeGrafter"/>
</dbReference>
<proteinExistence type="predicted"/>
<dbReference type="AlphaFoldDB" id="A0A2N8ZLD5"/>
<dbReference type="Gene3D" id="3.40.190.10">
    <property type="entry name" value="Periplasmic binding protein-like II"/>
    <property type="match status" value="1"/>
</dbReference>
<gene>
    <name evidence="3" type="ORF">VTAP4600_B1085</name>
</gene>
<keyword evidence="4" id="KW-1185">Reference proteome</keyword>
<accession>A0A2N8ZLD5</accession>
<dbReference type="PANTHER" id="PTHR30290">
    <property type="entry name" value="PERIPLASMIC BINDING COMPONENT OF ABC TRANSPORTER"/>
    <property type="match status" value="1"/>
</dbReference>
<dbReference type="Proteomes" id="UP000235828">
    <property type="component" value="Chromosome B"/>
</dbReference>
<dbReference type="InterPro" id="IPR025370">
    <property type="entry name" value="SgrR_HTH_N"/>
</dbReference>
<dbReference type="Pfam" id="PF12793">
    <property type="entry name" value="SgrR_N"/>
    <property type="match status" value="1"/>
</dbReference>
<name>A0A2N8ZLD5_9VIBR</name>
<sequence>MNELNLRRIKLLTSKYSINTPHETTLDLLEEILMCSRRNISNIMRKLTEINWVTWSPSVGRSKTSSLSLNVSLRDALMQTMQEELSANRTHLIVKLLERYQQTALEALSLATEANNHSGSPYESLFITDYPKINTLNPLTAFRHSELQIIRSIYDTLLAKNANSSLQPRLAHDWAFDGKVLQLWIRRDINTHTGQRLSTLDVIASLDNTRQVKGPVQYLFSQIKQMTLGCNNSILIELNQPNPLFPYALTVPCSGIALPEEKKFSSGYRVNVGTGPFKVNDWAKNKIVLEKHGSYFGQTAILNRLTLDHKQSQPSDRKPQASTTHGNQQINSFSYICGQHRIKSQITHDSLKVLLQYLSDSRSSFTLGTPVNGMSLTENQSKFNSVEPPRLNGQVVIAEPKWTMDYLLQLSRWVKQQIQLTGVEVQSIELKDVSNPRSVKDHADLLLIEEVIEQPKSYGYYEWLITSSCPRFLYNDDQFKSYLHNISNAAESNSPDKKMLEIEQKLTEKHLYTPLFLGINFQNSNTDLNGVYFNSRGYNSFEKLWVQESKEIITSHTRLFQTTPHYFL</sequence>
<feature type="domain" description="Solute-binding protein family 5" evidence="1">
    <location>
        <begin position="166"/>
        <end position="308"/>
    </location>
</feature>
<protein>
    <submittedName>
        <fullName evidence="3">Putative ABC-type uncharacterized transport system, periplasmic component</fullName>
    </submittedName>
</protein>
<evidence type="ECO:0000313" key="4">
    <source>
        <dbReference type="Proteomes" id="UP000235828"/>
    </source>
</evidence>
<dbReference type="RefSeq" id="WP_172443206.1">
    <property type="nucleotide sequence ID" value="NZ_LT960612.1"/>
</dbReference>
<dbReference type="Pfam" id="PF00496">
    <property type="entry name" value="SBP_bac_5"/>
    <property type="match status" value="1"/>
</dbReference>
<organism evidence="3 4">
    <name type="scientific">Vibrio tapetis subsp. tapetis</name>
    <dbReference type="NCBI Taxonomy" id="1671868"/>
    <lineage>
        <taxon>Bacteria</taxon>
        <taxon>Pseudomonadati</taxon>
        <taxon>Pseudomonadota</taxon>
        <taxon>Gammaproteobacteria</taxon>
        <taxon>Vibrionales</taxon>
        <taxon>Vibrionaceae</taxon>
        <taxon>Vibrio</taxon>
    </lineage>
</organism>
<dbReference type="EMBL" id="LT960612">
    <property type="protein sequence ID" value="SON52696.1"/>
    <property type="molecule type" value="Genomic_DNA"/>
</dbReference>
<dbReference type="GO" id="GO:0015833">
    <property type="term" value="P:peptide transport"/>
    <property type="evidence" value="ECO:0007669"/>
    <property type="project" value="TreeGrafter"/>
</dbReference>
<reference evidence="3 4" key="1">
    <citation type="submission" date="2017-10" db="EMBL/GenBank/DDBJ databases">
        <authorList>
            <person name="Banno H."/>
            <person name="Chua N.-H."/>
        </authorList>
    </citation>
    <scope>NUCLEOTIDE SEQUENCE [LARGE SCALE GENOMIC DNA]</scope>
    <source>
        <strain evidence="3">Vibrio tapetis CECT4600</strain>
    </source>
</reference>
<evidence type="ECO:0000313" key="3">
    <source>
        <dbReference type="EMBL" id="SON52696.1"/>
    </source>
</evidence>
<dbReference type="KEGG" id="vta:B1085"/>
<feature type="domain" description="Transcriptional regulator SgrR N-terminal HTH" evidence="2">
    <location>
        <begin position="15"/>
        <end position="107"/>
    </location>
</feature>
<evidence type="ECO:0000259" key="2">
    <source>
        <dbReference type="Pfam" id="PF12793"/>
    </source>
</evidence>
<dbReference type="SUPFAM" id="SSF53850">
    <property type="entry name" value="Periplasmic binding protein-like II"/>
    <property type="match status" value="1"/>
</dbReference>